<protein>
    <submittedName>
        <fullName evidence="2">Uncharacterized protein</fullName>
    </submittedName>
</protein>
<keyword evidence="1" id="KW-0472">Membrane</keyword>
<evidence type="ECO:0000256" key="1">
    <source>
        <dbReference type="SAM" id="Phobius"/>
    </source>
</evidence>
<sequence>MSSHYPEVTVVNLPSSFMIVSSFTPSYSLLAYLFQILGTVTFHLVKGNNNKHEFFWNFNTFFL</sequence>
<gene>
    <name evidence="2" type="ORF">B0T10DRAFT_412840</name>
</gene>
<keyword evidence="1" id="KW-0812">Transmembrane</keyword>
<organism evidence="2 3">
    <name type="scientific">Thelonectria olida</name>
    <dbReference type="NCBI Taxonomy" id="1576542"/>
    <lineage>
        <taxon>Eukaryota</taxon>
        <taxon>Fungi</taxon>
        <taxon>Dikarya</taxon>
        <taxon>Ascomycota</taxon>
        <taxon>Pezizomycotina</taxon>
        <taxon>Sordariomycetes</taxon>
        <taxon>Hypocreomycetidae</taxon>
        <taxon>Hypocreales</taxon>
        <taxon>Nectriaceae</taxon>
        <taxon>Thelonectria</taxon>
    </lineage>
</organism>
<evidence type="ECO:0000313" key="3">
    <source>
        <dbReference type="Proteomes" id="UP000777438"/>
    </source>
</evidence>
<comment type="caution">
    <text evidence="2">The sequence shown here is derived from an EMBL/GenBank/DDBJ whole genome shotgun (WGS) entry which is preliminary data.</text>
</comment>
<reference evidence="2 3" key="1">
    <citation type="journal article" date="2021" name="Nat. Commun.">
        <title>Genetic determinants of endophytism in the Arabidopsis root mycobiome.</title>
        <authorList>
            <person name="Mesny F."/>
            <person name="Miyauchi S."/>
            <person name="Thiergart T."/>
            <person name="Pickel B."/>
            <person name="Atanasova L."/>
            <person name="Karlsson M."/>
            <person name="Huettel B."/>
            <person name="Barry K.W."/>
            <person name="Haridas S."/>
            <person name="Chen C."/>
            <person name="Bauer D."/>
            <person name="Andreopoulos W."/>
            <person name="Pangilinan J."/>
            <person name="LaButti K."/>
            <person name="Riley R."/>
            <person name="Lipzen A."/>
            <person name="Clum A."/>
            <person name="Drula E."/>
            <person name="Henrissat B."/>
            <person name="Kohler A."/>
            <person name="Grigoriev I.V."/>
            <person name="Martin F.M."/>
            <person name="Hacquard S."/>
        </authorList>
    </citation>
    <scope>NUCLEOTIDE SEQUENCE [LARGE SCALE GENOMIC DNA]</scope>
    <source>
        <strain evidence="2 3">MPI-CAGE-CH-0241</strain>
    </source>
</reference>
<keyword evidence="1" id="KW-1133">Transmembrane helix</keyword>
<keyword evidence="3" id="KW-1185">Reference proteome</keyword>
<dbReference type="OrthoDB" id="10443330at2759"/>
<dbReference type="Proteomes" id="UP000777438">
    <property type="component" value="Unassembled WGS sequence"/>
</dbReference>
<dbReference type="AlphaFoldDB" id="A0A9P9AJY1"/>
<dbReference type="EMBL" id="JAGPYM010000028">
    <property type="protein sequence ID" value="KAH6879897.1"/>
    <property type="molecule type" value="Genomic_DNA"/>
</dbReference>
<accession>A0A9P9AJY1</accession>
<feature type="transmembrane region" description="Helical" evidence="1">
    <location>
        <begin position="27"/>
        <end position="45"/>
    </location>
</feature>
<name>A0A9P9AJY1_9HYPO</name>
<proteinExistence type="predicted"/>
<evidence type="ECO:0000313" key="2">
    <source>
        <dbReference type="EMBL" id="KAH6879897.1"/>
    </source>
</evidence>